<evidence type="ECO:0000259" key="2">
    <source>
        <dbReference type="Pfam" id="PF06439"/>
    </source>
</evidence>
<dbReference type="GO" id="GO:0016787">
    <property type="term" value="F:hydrolase activity"/>
    <property type="evidence" value="ECO:0007669"/>
    <property type="project" value="InterPro"/>
</dbReference>
<proteinExistence type="predicted"/>
<dbReference type="Proteomes" id="UP000325286">
    <property type="component" value="Chromosome"/>
</dbReference>
<evidence type="ECO:0000313" key="4">
    <source>
        <dbReference type="Proteomes" id="UP000325286"/>
    </source>
</evidence>
<reference evidence="3 4" key="1">
    <citation type="submission" date="2019-08" db="EMBL/GenBank/DDBJ databases">
        <title>Deep-cultivation of Planctomycetes and their phenomic and genomic characterization uncovers novel biology.</title>
        <authorList>
            <person name="Wiegand S."/>
            <person name="Jogler M."/>
            <person name="Boedeker C."/>
            <person name="Pinto D."/>
            <person name="Vollmers J."/>
            <person name="Rivas-Marin E."/>
            <person name="Kohn T."/>
            <person name="Peeters S.H."/>
            <person name="Heuer A."/>
            <person name="Rast P."/>
            <person name="Oberbeckmann S."/>
            <person name="Bunk B."/>
            <person name="Jeske O."/>
            <person name="Meyerdierks A."/>
            <person name="Storesund J.E."/>
            <person name="Kallscheuer N."/>
            <person name="Luecker S."/>
            <person name="Lage O.M."/>
            <person name="Pohl T."/>
            <person name="Merkel B.J."/>
            <person name="Hornburger P."/>
            <person name="Mueller R.-W."/>
            <person name="Bruemmer F."/>
            <person name="Labrenz M."/>
            <person name="Spormann A.M."/>
            <person name="Op den Camp H."/>
            <person name="Overmann J."/>
            <person name="Amann R."/>
            <person name="Jetten M.S.M."/>
            <person name="Mascher T."/>
            <person name="Medema M.H."/>
            <person name="Devos D.P."/>
            <person name="Kaster A.-K."/>
            <person name="Ovreas L."/>
            <person name="Rohde M."/>
            <person name="Galperin M.Y."/>
            <person name="Jogler C."/>
        </authorList>
    </citation>
    <scope>NUCLEOTIDE SEQUENCE [LARGE SCALE GENOMIC DNA]</scope>
    <source>
        <strain evidence="3 4">UC8</strain>
    </source>
</reference>
<organism evidence="3 4">
    <name type="scientific">Roseimaritima ulvae</name>
    <dbReference type="NCBI Taxonomy" id="980254"/>
    <lineage>
        <taxon>Bacteria</taxon>
        <taxon>Pseudomonadati</taxon>
        <taxon>Planctomycetota</taxon>
        <taxon>Planctomycetia</taxon>
        <taxon>Pirellulales</taxon>
        <taxon>Pirellulaceae</taxon>
        <taxon>Roseimaritima</taxon>
    </lineage>
</organism>
<sequence precursor="true">MVLRRAVMLLPLLMLVLIGSTAGADSPANDTDPQSEDGFQSIFDGHSFAGWHGNTDWFRVEDQQIVAGSLERKIPQNEFLRTDKHYADFELRLQFKLIGEKPNAGVQFRTKEIPGDHEVSGYQADLGPGWYGCLYDESRRRKVLAGPPAERRSDPIKAGQWNDYRIRCQGRRIQLWINGTQTVDYTEADESIPQTGIIAVQVHSGAPMEARYRKLRIKAL</sequence>
<evidence type="ECO:0000313" key="3">
    <source>
        <dbReference type="EMBL" id="QEG39429.1"/>
    </source>
</evidence>
<feature type="chain" id="PRO_5022979718" description="3-keto-alpha-glucoside-1,2-lyase/3-keto-2-hydroxy-glucal hydratase domain-containing protein" evidence="1">
    <location>
        <begin position="25"/>
        <end position="220"/>
    </location>
</feature>
<dbReference type="Pfam" id="PF06439">
    <property type="entry name" value="3keto-disac_hyd"/>
    <property type="match status" value="1"/>
</dbReference>
<protein>
    <recommendedName>
        <fullName evidence="2">3-keto-alpha-glucoside-1,2-lyase/3-keto-2-hydroxy-glucal hydratase domain-containing protein</fullName>
    </recommendedName>
</protein>
<dbReference type="RefSeq" id="WP_238388606.1">
    <property type="nucleotide sequence ID" value="NZ_CP042914.1"/>
</dbReference>
<feature type="signal peptide" evidence="1">
    <location>
        <begin position="1"/>
        <end position="24"/>
    </location>
</feature>
<accession>A0A5B9QN28</accession>
<gene>
    <name evidence="3" type="ORF">UC8_14240</name>
</gene>
<evidence type="ECO:0000256" key="1">
    <source>
        <dbReference type="SAM" id="SignalP"/>
    </source>
</evidence>
<dbReference type="KEGG" id="rul:UC8_14240"/>
<dbReference type="AlphaFoldDB" id="A0A5B9QN28"/>
<feature type="domain" description="3-keto-alpha-glucoside-1,2-lyase/3-keto-2-hydroxy-glucal hydratase" evidence="2">
    <location>
        <begin position="38"/>
        <end position="218"/>
    </location>
</feature>
<dbReference type="InterPro" id="IPR010496">
    <property type="entry name" value="AL/BT2_dom"/>
</dbReference>
<dbReference type="Gene3D" id="2.60.120.560">
    <property type="entry name" value="Exo-inulinase, domain 1"/>
    <property type="match status" value="1"/>
</dbReference>
<name>A0A5B9QN28_9BACT</name>
<keyword evidence="4" id="KW-1185">Reference proteome</keyword>
<dbReference type="EMBL" id="CP042914">
    <property type="protein sequence ID" value="QEG39429.1"/>
    <property type="molecule type" value="Genomic_DNA"/>
</dbReference>
<keyword evidence="1" id="KW-0732">Signal</keyword>